<dbReference type="RefSeq" id="WP_130981752.1">
    <property type="nucleotide sequence ID" value="NZ_SISG01000001.1"/>
</dbReference>
<keyword evidence="1" id="KW-0808">Transferase</keyword>
<dbReference type="GO" id="GO:0000287">
    <property type="term" value="F:magnesium ion binding"/>
    <property type="evidence" value="ECO:0007669"/>
    <property type="project" value="InterPro"/>
</dbReference>
<proteinExistence type="predicted"/>
<sequence>MARTLQPADRAEALAALSAHEQGRLDATPRHKQDDFLAGRLLLRRLVTELTGDADVEIVAKCPDCGGPHGQPTVPDSTVWLSLSHGVDAVVAAASLEGRVGVDVERLDQPEALEAIRSLTGEATTQRWTRVEAILKADGRGLRVDPSQVVIEGDTGWVRGEATRYALEERELAPGLRASLAAEF</sequence>
<dbReference type="SUPFAM" id="SSF56214">
    <property type="entry name" value="4'-phosphopantetheinyl transferase"/>
    <property type="match status" value="2"/>
</dbReference>
<evidence type="ECO:0000313" key="1">
    <source>
        <dbReference type="EMBL" id="TBN57641.1"/>
    </source>
</evidence>
<name>A0A4Q9GSK3_9MICO</name>
<accession>A0A4Q9GSK3</accession>
<gene>
    <name evidence="1" type="ORF">EYE40_09720</name>
</gene>
<dbReference type="Gene3D" id="3.90.470.20">
    <property type="entry name" value="4'-phosphopantetheinyl transferase domain"/>
    <property type="match status" value="1"/>
</dbReference>
<reference evidence="2" key="1">
    <citation type="submission" date="2019-02" db="EMBL/GenBank/DDBJ databases">
        <title>Glaciihabitans arcticus sp. nov., a psychrotolerant bacterium isolated from polar soil.</title>
        <authorList>
            <person name="Dahal R.H."/>
        </authorList>
    </citation>
    <scope>NUCLEOTIDE SEQUENCE [LARGE SCALE GENOMIC DNA]</scope>
    <source>
        <strain evidence="2">RP-3-7</strain>
    </source>
</reference>
<comment type="caution">
    <text evidence="1">The sequence shown here is derived from an EMBL/GenBank/DDBJ whole genome shotgun (WGS) entry which is preliminary data.</text>
</comment>
<keyword evidence="2" id="KW-1185">Reference proteome</keyword>
<dbReference type="GO" id="GO:0008897">
    <property type="term" value="F:holo-[acyl-carrier-protein] synthase activity"/>
    <property type="evidence" value="ECO:0007669"/>
    <property type="project" value="InterPro"/>
</dbReference>
<protein>
    <submittedName>
        <fullName evidence="1">4-phosphopantetheinyl transferase</fullName>
    </submittedName>
</protein>
<dbReference type="InterPro" id="IPR037143">
    <property type="entry name" value="4-PPantetheinyl_Trfase_dom_sf"/>
</dbReference>
<evidence type="ECO:0000313" key="2">
    <source>
        <dbReference type="Proteomes" id="UP000294194"/>
    </source>
</evidence>
<organism evidence="1 2">
    <name type="scientific">Glaciihabitans arcticus</name>
    <dbReference type="NCBI Taxonomy" id="2668039"/>
    <lineage>
        <taxon>Bacteria</taxon>
        <taxon>Bacillati</taxon>
        <taxon>Actinomycetota</taxon>
        <taxon>Actinomycetes</taxon>
        <taxon>Micrococcales</taxon>
        <taxon>Microbacteriaceae</taxon>
        <taxon>Glaciihabitans</taxon>
    </lineage>
</organism>
<dbReference type="AlphaFoldDB" id="A0A4Q9GSK3"/>
<dbReference type="EMBL" id="SISG01000001">
    <property type="protein sequence ID" value="TBN57641.1"/>
    <property type="molecule type" value="Genomic_DNA"/>
</dbReference>
<dbReference type="Proteomes" id="UP000294194">
    <property type="component" value="Unassembled WGS sequence"/>
</dbReference>